<dbReference type="Gene3D" id="1.10.287.910">
    <property type="entry name" value="bacterial mercury transporter, merf"/>
    <property type="match status" value="1"/>
</dbReference>
<proteinExistence type="predicted"/>
<evidence type="ECO:0000256" key="1">
    <source>
        <dbReference type="SAM" id="Phobius"/>
    </source>
</evidence>
<dbReference type="AlphaFoldDB" id="A0A0H5DCJ1"/>
<evidence type="ECO:0000313" key="3">
    <source>
        <dbReference type="Proteomes" id="UP000043764"/>
    </source>
</evidence>
<dbReference type="OrthoDB" id="574313at2"/>
<feature type="transmembrane region" description="Helical" evidence="1">
    <location>
        <begin position="21"/>
        <end position="45"/>
    </location>
</feature>
<keyword evidence="1" id="KW-0472">Membrane</keyword>
<keyword evidence="1" id="KW-1133">Transmembrane helix</keyword>
<dbReference type="EMBL" id="CVRL01000004">
    <property type="protein sequence ID" value="CRL09628.1"/>
    <property type="molecule type" value="Genomic_DNA"/>
</dbReference>
<protein>
    <submittedName>
        <fullName evidence="2">Membrane transport protein MerF</fullName>
    </submittedName>
</protein>
<accession>A0A0H5DCJ1</accession>
<gene>
    <name evidence="2" type="ORF">NIT7321_00459</name>
</gene>
<dbReference type="GO" id="GO:0016020">
    <property type="term" value="C:membrane"/>
    <property type="evidence" value="ECO:0007669"/>
    <property type="project" value="InterPro"/>
</dbReference>
<dbReference type="STRING" id="481446.NIT7645_01670"/>
<feature type="transmembrane region" description="Helical" evidence="1">
    <location>
        <begin position="103"/>
        <end position="120"/>
    </location>
</feature>
<sequence>MTDMNNNNEPTTLLRRGLIGSVFAAICCFTPFLVLIVAGVGLSAVVGWLDYALFPMLFASLSAVAYALWQQAGRPGHSPKALLIGLAVVLSALLFWLEFRFALRISVAAALAVAGYALWLRKSGSSAVSRIKRNWHKERNRYDQDL</sequence>
<dbReference type="InterPro" id="IPR021091">
    <property type="entry name" value="Mercury_ion_transport_MerF"/>
</dbReference>
<feature type="transmembrane region" description="Helical" evidence="1">
    <location>
        <begin position="51"/>
        <end position="69"/>
    </location>
</feature>
<keyword evidence="3" id="KW-1185">Reference proteome</keyword>
<dbReference type="Proteomes" id="UP000043764">
    <property type="component" value="Unassembled WGS sequence"/>
</dbReference>
<evidence type="ECO:0000313" key="2">
    <source>
        <dbReference type="EMBL" id="CRL09628.1"/>
    </source>
</evidence>
<dbReference type="RefSeq" id="WP_081285561.1">
    <property type="nucleotide sequence ID" value="NZ_CVQZ01000004.1"/>
</dbReference>
<name>A0A0H5DCJ1_9RHOB</name>
<dbReference type="NCBIfam" id="NF033565">
    <property type="entry name" value="trans_MerF"/>
    <property type="match status" value="1"/>
</dbReference>
<dbReference type="Pfam" id="PF11431">
    <property type="entry name" value="Transport_MerF"/>
    <property type="match status" value="1"/>
</dbReference>
<organism evidence="2 3">
    <name type="scientific">Phaeobacter italicus</name>
    <dbReference type="NCBI Taxonomy" id="481446"/>
    <lineage>
        <taxon>Bacteria</taxon>
        <taxon>Pseudomonadati</taxon>
        <taxon>Pseudomonadota</taxon>
        <taxon>Alphaproteobacteria</taxon>
        <taxon>Rhodobacterales</taxon>
        <taxon>Roseobacteraceae</taxon>
        <taxon>Phaeobacter</taxon>
    </lineage>
</organism>
<keyword evidence="1" id="KW-0812">Transmembrane</keyword>
<reference evidence="2 3" key="1">
    <citation type="submission" date="2015-05" db="EMBL/GenBank/DDBJ databases">
        <authorList>
            <person name="Rodrigo-Torres Lidia"/>
            <person name="Arahal R.David."/>
        </authorList>
    </citation>
    <scope>NUCLEOTIDE SEQUENCE [LARGE SCALE GENOMIC DNA]</scope>
    <source>
        <strain evidence="2 3">CECT 7321</strain>
    </source>
</reference>
<feature type="transmembrane region" description="Helical" evidence="1">
    <location>
        <begin position="81"/>
        <end position="97"/>
    </location>
</feature>